<evidence type="ECO:0000313" key="2">
    <source>
        <dbReference type="EMBL" id="PGH59455.1"/>
    </source>
</evidence>
<comment type="caution">
    <text evidence="2">The sequence shown here is derived from an EMBL/GenBank/DDBJ whole genome shotgun (WGS) entry which is preliminary data.</text>
</comment>
<protein>
    <submittedName>
        <fullName evidence="2">Head protein</fullName>
    </submittedName>
</protein>
<dbReference type="Proteomes" id="UP000225379">
    <property type="component" value="Unassembled WGS sequence"/>
</dbReference>
<dbReference type="AlphaFoldDB" id="A0A2B8BNM3"/>
<accession>A0A2B8BNM3</accession>
<dbReference type="RefSeq" id="WP_098734466.1">
    <property type="nucleotide sequence ID" value="NZ_PDKW01000033.1"/>
</dbReference>
<evidence type="ECO:0000256" key="1">
    <source>
        <dbReference type="SAM" id="MobiDB-lite"/>
    </source>
</evidence>
<dbReference type="EMBL" id="PDKW01000033">
    <property type="protein sequence ID" value="PGH59455.1"/>
    <property type="molecule type" value="Genomic_DNA"/>
</dbReference>
<dbReference type="OrthoDB" id="7064574at2"/>
<sequence>MAVPTNTSQTYNVTTIREDISDVVDKVSPTETPFYSMLGKSGKAENTYHEWSEVSLDTATDSNEVVEGDDPGVDAANNAVRLGNYCQLSDKQVQVSSTNNAVSGVGDVQTLAQQVVLKGQALKLDMEKQMLSNKAASAGSSSTARRSASFISFIRTNASRGSGGAAPTLSGTTAGYPNAAPTDGTQRTFTETLLKAVLQSIWSNGGNAKFAFMGATQKQTASTFTGNATRFKEAEDKKLTAAIDVYVSDFGEIQFVPSRLMRSRDVICVDPNMAAIDFLQPMKQVDLAKTGHSDKKLISVEYVLKVRNEKAHGHVADLS</sequence>
<dbReference type="InterPro" id="IPR035198">
    <property type="entry name" value="SU10_MCP"/>
</dbReference>
<organism evidence="2 3">
    <name type="scientific">Azospirillum palustre</name>
    <dbReference type="NCBI Taxonomy" id="2044885"/>
    <lineage>
        <taxon>Bacteria</taxon>
        <taxon>Pseudomonadati</taxon>
        <taxon>Pseudomonadota</taxon>
        <taxon>Alphaproteobacteria</taxon>
        <taxon>Rhodospirillales</taxon>
        <taxon>Azospirillaceae</taxon>
        <taxon>Azospirillum</taxon>
    </lineage>
</organism>
<gene>
    <name evidence="2" type="ORF">CRT60_00285</name>
</gene>
<evidence type="ECO:0000313" key="3">
    <source>
        <dbReference type="Proteomes" id="UP000225379"/>
    </source>
</evidence>
<feature type="region of interest" description="Disordered" evidence="1">
    <location>
        <begin position="159"/>
        <end position="180"/>
    </location>
</feature>
<name>A0A2B8BNM3_9PROT</name>
<reference evidence="3" key="1">
    <citation type="submission" date="2017-10" db="EMBL/GenBank/DDBJ databases">
        <authorList>
            <person name="Kravchenko I.K."/>
            <person name="Grouzdev D.S."/>
        </authorList>
    </citation>
    <scope>NUCLEOTIDE SEQUENCE [LARGE SCALE GENOMIC DNA]</scope>
    <source>
        <strain evidence="3">B2</strain>
    </source>
</reference>
<keyword evidence="3" id="KW-1185">Reference proteome</keyword>
<dbReference type="Pfam" id="PF17236">
    <property type="entry name" value="SU10_MCP"/>
    <property type="match status" value="1"/>
</dbReference>
<proteinExistence type="predicted"/>